<organism evidence="2 3">
    <name type="scientific">Rhodotorula mucilaginosa</name>
    <name type="common">Yeast</name>
    <name type="synonym">Rhodotorula rubra</name>
    <dbReference type="NCBI Taxonomy" id="5537"/>
    <lineage>
        <taxon>Eukaryota</taxon>
        <taxon>Fungi</taxon>
        <taxon>Dikarya</taxon>
        <taxon>Basidiomycota</taxon>
        <taxon>Pucciniomycotina</taxon>
        <taxon>Microbotryomycetes</taxon>
        <taxon>Sporidiobolales</taxon>
        <taxon>Sporidiobolaceae</taxon>
        <taxon>Rhodotorula</taxon>
    </lineage>
</organism>
<evidence type="ECO:0000313" key="3">
    <source>
        <dbReference type="Proteomes" id="UP000777482"/>
    </source>
</evidence>
<sequence length="102" mass="10903">MSSNTANNNDEGAFKIQPHPAKTNDPNDLVENTPGLGSAPTLQDLKKAEMNPMGGRGDQPYIPNEDLIKNLEAPKSHDELRLRQEALNAPSTPSGEGNAGEL</sequence>
<proteinExistence type="predicted"/>
<evidence type="ECO:0000256" key="1">
    <source>
        <dbReference type="SAM" id="MobiDB-lite"/>
    </source>
</evidence>
<dbReference type="AlphaFoldDB" id="A0A9P6VYC5"/>
<comment type="caution">
    <text evidence="2">The sequence shown here is derived from an EMBL/GenBank/DDBJ whole genome shotgun (WGS) entry which is preliminary data.</text>
</comment>
<reference evidence="2 3" key="1">
    <citation type="submission" date="2020-11" db="EMBL/GenBank/DDBJ databases">
        <title>Kefir isolates.</title>
        <authorList>
            <person name="Marcisauskas S."/>
            <person name="Kim Y."/>
            <person name="Blasche S."/>
        </authorList>
    </citation>
    <scope>NUCLEOTIDE SEQUENCE [LARGE SCALE GENOMIC DNA]</scope>
    <source>
        <strain evidence="2 3">KR</strain>
    </source>
</reference>
<dbReference type="OrthoDB" id="2532734at2759"/>
<feature type="region of interest" description="Disordered" evidence="1">
    <location>
        <begin position="1"/>
        <end position="102"/>
    </location>
</feature>
<dbReference type="Proteomes" id="UP000777482">
    <property type="component" value="Unassembled WGS sequence"/>
</dbReference>
<name>A0A9P6VYC5_RHOMI</name>
<protein>
    <submittedName>
        <fullName evidence="2">Uncharacterized protein</fullName>
    </submittedName>
</protein>
<feature type="compositionally biased region" description="Basic and acidic residues" evidence="1">
    <location>
        <begin position="66"/>
        <end position="84"/>
    </location>
</feature>
<evidence type="ECO:0000313" key="2">
    <source>
        <dbReference type="EMBL" id="KAG0658483.1"/>
    </source>
</evidence>
<keyword evidence="3" id="KW-1185">Reference proteome</keyword>
<accession>A0A9P6VYC5</accession>
<feature type="compositionally biased region" description="Polar residues" evidence="1">
    <location>
        <begin position="1"/>
        <end position="10"/>
    </location>
</feature>
<gene>
    <name evidence="2" type="ORF">C6P46_005726</name>
</gene>
<dbReference type="EMBL" id="PUHQ01000065">
    <property type="protein sequence ID" value="KAG0658483.1"/>
    <property type="molecule type" value="Genomic_DNA"/>
</dbReference>